<proteinExistence type="predicted"/>
<sequence>MKGAGIRPLIDDQDVLEEIHPDGDSSCYQQMWLGSSETWPLWAAREPRRVELSNNDCVTDCCGGVFVTIQRRGDHVEWVSWENTNDIRVPVPPEVRFDASQYDAELARVVADHSWEEPVDTAARLLAHRIAATDWYKRWDCQPFAHGIRVQERGESAEVVMPFVTSQFDEGGTYRWHVMSVTAQEPVEEQVGRFVEQITATDPRESAKGP</sequence>
<dbReference type="Proteomes" id="UP000466345">
    <property type="component" value="Unassembled WGS sequence"/>
</dbReference>
<comment type="caution">
    <text evidence="1">The sequence shown here is derived from an EMBL/GenBank/DDBJ whole genome shotgun (WGS) entry which is preliminary data.</text>
</comment>
<accession>A0A7K0C975</accession>
<name>A0A7K0C975_9ACTN</name>
<gene>
    <name evidence="1" type="ORF">SRB5_00500</name>
</gene>
<dbReference type="EMBL" id="WEGJ01000001">
    <property type="protein sequence ID" value="MQY09946.1"/>
    <property type="molecule type" value="Genomic_DNA"/>
</dbReference>
<evidence type="ECO:0000313" key="2">
    <source>
        <dbReference type="Proteomes" id="UP000466345"/>
    </source>
</evidence>
<reference evidence="1 2" key="1">
    <citation type="submission" date="2019-10" db="EMBL/GenBank/DDBJ databases">
        <title>Streptomyces smaragdinus sp. nov. and Streptomyces fabii sp. nov., isolated from the gut of fungus growing-termite Macrotermes natalensis.</title>
        <authorList>
            <person name="Schwitalla J."/>
            <person name="Benndorf R."/>
            <person name="Martin K."/>
            <person name="De Beer W."/>
            <person name="Kaster A.-K."/>
            <person name="Vollmers J."/>
            <person name="Poulsen M."/>
            <person name="Beemelmanns C."/>
        </authorList>
    </citation>
    <scope>NUCLEOTIDE SEQUENCE [LARGE SCALE GENOMIC DNA]</scope>
    <source>
        <strain evidence="1 2">RB5</strain>
    </source>
</reference>
<dbReference type="AlphaFoldDB" id="A0A7K0C975"/>
<keyword evidence="2" id="KW-1185">Reference proteome</keyword>
<organism evidence="1 2">
    <name type="scientific">Streptomyces smaragdinus</name>
    <dbReference type="NCBI Taxonomy" id="2585196"/>
    <lineage>
        <taxon>Bacteria</taxon>
        <taxon>Bacillati</taxon>
        <taxon>Actinomycetota</taxon>
        <taxon>Actinomycetes</taxon>
        <taxon>Kitasatosporales</taxon>
        <taxon>Streptomycetaceae</taxon>
        <taxon>Streptomyces</taxon>
    </lineage>
</organism>
<protein>
    <submittedName>
        <fullName evidence="1">Uncharacterized protein</fullName>
    </submittedName>
</protein>
<evidence type="ECO:0000313" key="1">
    <source>
        <dbReference type="EMBL" id="MQY09946.1"/>
    </source>
</evidence>